<dbReference type="PANTHER" id="PTHR10434:SF66">
    <property type="entry name" value="PHOSPHOLIPID_GLYCEROL ACYLTRANSFERASE DOMAIN-CONTAINING PROTEIN"/>
    <property type="match status" value="1"/>
</dbReference>
<organism evidence="6 7">
    <name type="scientific">Bordetella genomosp. 8</name>
    <dbReference type="NCBI Taxonomy" id="1416806"/>
    <lineage>
        <taxon>Bacteria</taxon>
        <taxon>Pseudomonadati</taxon>
        <taxon>Pseudomonadota</taxon>
        <taxon>Betaproteobacteria</taxon>
        <taxon>Burkholderiales</taxon>
        <taxon>Alcaligenaceae</taxon>
        <taxon>Bordetella</taxon>
    </lineage>
</organism>
<protein>
    <submittedName>
        <fullName evidence="6">1-acyl-sn-glycerol-3-phosphate acyltransferase</fullName>
    </submittedName>
</protein>
<evidence type="ECO:0000313" key="6">
    <source>
        <dbReference type="EMBL" id="ARP81174.1"/>
    </source>
</evidence>
<feature type="domain" description="Phospholipid/glycerol acyltransferase" evidence="5">
    <location>
        <begin position="98"/>
        <end position="206"/>
    </location>
</feature>
<dbReference type="Proteomes" id="UP000194151">
    <property type="component" value="Chromosome"/>
</dbReference>
<dbReference type="KEGG" id="bgv:CAL12_10200"/>
<dbReference type="CDD" id="cd07989">
    <property type="entry name" value="LPLAT_AGPAT-like"/>
    <property type="match status" value="1"/>
</dbReference>
<dbReference type="SMART" id="SM00563">
    <property type="entry name" value="PlsC"/>
    <property type="match status" value="1"/>
</dbReference>
<dbReference type="InterPro" id="IPR002123">
    <property type="entry name" value="Plipid/glycerol_acylTrfase"/>
</dbReference>
<keyword evidence="4" id="KW-0812">Transmembrane</keyword>
<gene>
    <name evidence="6" type="ORF">CAL12_10200</name>
</gene>
<evidence type="ECO:0000256" key="4">
    <source>
        <dbReference type="SAM" id="Phobius"/>
    </source>
</evidence>
<dbReference type="GO" id="GO:0003841">
    <property type="term" value="F:1-acylglycerol-3-phosphate O-acyltransferase activity"/>
    <property type="evidence" value="ECO:0007669"/>
    <property type="project" value="TreeGrafter"/>
</dbReference>
<dbReference type="Pfam" id="PF01553">
    <property type="entry name" value="Acyltransferase"/>
    <property type="match status" value="1"/>
</dbReference>
<reference evidence="6 7" key="1">
    <citation type="submission" date="2017-05" db="EMBL/GenBank/DDBJ databases">
        <title>Complete and WGS of Bordetella genogroups.</title>
        <authorList>
            <person name="Spilker T."/>
            <person name="LiPuma J."/>
        </authorList>
    </citation>
    <scope>NUCLEOTIDE SEQUENCE [LARGE SCALE GENOMIC DNA]</scope>
    <source>
        <strain evidence="6 7">AU19157</strain>
    </source>
</reference>
<sequence length="272" mass="30678">MAARIMNTLPATATRQDAWLLRLIATAVAFGLFGLGGLFLRLVVFPAQRLLIPNPARRHRRSRAVINWTFHRFVRLLVRMGVLTYEFRGVERLGRPHQMIVANHPSLLDVVFLIAHVRNANCVVKHSLVKNPFTAGPILNAGYITNDESMDMLDRAAQVLRDGETLIVFPEGTRTPVDAPPRFHRGACAIAVRGAGVITPVVISMNTRSLTKGEPWYRIPHRRMHYVLEVGADIDPRQWTERHPAPIAGRRMNEYLHQYFEMELGLDGTAGK</sequence>
<keyword evidence="3 6" id="KW-0012">Acyltransferase</keyword>
<feature type="transmembrane region" description="Helical" evidence="4">
    <location>
        <begin position="20"/>
        <end position="44"/>
    </location>
</feature>
<dbReference type="STRING" id="1416806.CAL12_10200"/>
<dbReference type="GO" id="GO:0006654">
    <property type="term" value="P:phosphatidic acid biosynthetic process"/>
    <property type="evidence" value="ECO:0007669"/>
    <property type="project" value="TreeGrafter"/>
</dbReference>
<evidence type="ECO:0000256" key="1">
    <source>
        <dbReference type="ARBA" id="ARBA00005189"/>
    </source>
</evidence>
<keyword evidence="2 6" id="KW-0808">Transferase</keyword>
<proteinExistence type="predicted"/>
<dbReference type="PANTHER" id="PTHR10434">
    <property type="entry name" value="1-ACYL-SN-GLYCEROL-3-PHOSPHATE ACYLTRANSFERASE"/>
    <property type="match status" value="1"/>
</dbReference>
<dbReference type="EMBL" id="CP021108">
    <property type="protein sequence ID" value="ARP81174.1"/>
    <property type="molecule type" value="Genomic_DNA"/>
</dbReference>
<keyword evidence="4" id="KW-1133">Transmembrane helix</keyword>
<evidence type="ECO:0000313" key="7">
    <source>
        <dbReference type="Proteomes" id="UP000194151"/>
    </source>
</evidence>
<evidence type="ECO:0000256" key="3">
    <source>
        <dbReference type="ARBA" id="ARBA00023315"/>
    </source>
</evidence>
<name>A0A1W6YJK3_9BORD</name>
<dbReference type="AlphaFoldDB" id="A0A1W6YJK3"/>
<evidence type="ECO:0000259" key="5">
    <source>
        <dbReference type="SMART" id="SM00563"/>
    </source>
</evidence>
<keyword evidence="7" id="KW-1185">Reference proteome</keyword>
<keyword evidence="4" id="KW-0472">Membrane</keyword>
<accession>A0A1W6YJK3</accession>
<evidence type="ECO:0000256" key="2">
    <source>
        <dbReference type="ARBA" id="ARBA00022679"/>
    </source>
</evidence>
<dbReference type="SUPFAM" id="SSF69593">
    <property type="entry name" value="Glycerol-3-phosphate (1)-acyltransferase"/>
    <property type="match status" value="1"/>
</dbReference>
<comment type="pathway">
    <text evidence="1">Lipid metabolism.</text>
</comment>